<dbReference type="PANTHER" id="PTHR23188:SF12">
    <property type="entry name" value="RNA POLYMERASE II-ASSOCIATED FACTOR 1 HOMOLOG"/>
    <property type="match status" value="1"/>
</dbReference>
<dbReference type="WBParaSite" id="ALUE_0000761301-mRNA-1">
    <property type="protein sequence ID" value="ALUE_0000761301-mRNA-1"/>
    <property type="gene ID" value="ALUE_0000761301"/>
</dbReference>
<dbReference type="GO" id="GO:0003682">
    <property type="term" value="F:chromatin binding"/>
    <property type="evidence" value="ECO:0007669"/>
    <property type="project" value="TreeGrafter"/>
</dbReference>
<dbReference type="PANTHER" id="PTHR23188">
    <property type="entry name" value="RNA POLYMERASE II-ASSOCIATED FACTOR 1 HOMOLOG"/>
    <property type="match status" value="1"/>
</dbReference>
<evidence type="ECO:0000313" key="7">
    <source>
        <dbReference type="WBParaSite" id="ALUE_0000761301-mRNA-1"/>
    </source>
</evidence>
<dbReference type="InterPro" id="IPR007133">
    <property type="entry name" value="RNA_pol_II-assoc_Paf1"/>
</dbReference>
<feature type="compositionally biased region" description="Basic and acidic residues" evidence="5">
    <location>
        <begin position="373"/>
        <end position="385"/>
    </location>
</feature>
<feature type="compositionally biased region" description="Basic and acidic residues" evidence="5">
    <location>
        <begin position="399"/>
        <end position="416"/>
    </location>
</feature>
<dbReference type="GO" id="GO:0016593">
    <property type="term" value="C:Cdc73/Paf1 complex"/>
    <property type="evidence" value="ECO:0007669"/>
    <property type="project" value="InterPro"/>
</dbReference>
<feature type="compositionally biased region" description="Basic and acidic residues" evidence="5">
    <location>
        <begin position="426"/>
        <end position="446"/>
    </location>
</feature>
<feature type="compositionally biased region" description="Polar residues" evidence="5">
    <location>
        <begin position="7"/>
        <end position="16"/>
    </location>
</feature>
<feature type="region of interest" description="Disordered" evidence="5">
    <location>
        <begin position="345"/>
        <end position="470"/>
    </location>
</feature>
<accession>A0A9J2PDV4</accession>
<dbReference type="Proteomes" id="UP000036681">
    <property type="component" value="Unplaced"/>
</dbReference>
<feature type="compositionally biased region" description="Acidic residues" evidence="5">
    <location>
        <begin position="447"/>
        <end position="458"/>
    </location>
</feature>
<name>A0A9J2PDV4_ASCLU</name>
<keyword evidence="4" id="KW-0539">Nucleus</keyword>
<evidence type="ECO:0000256" key="4">
    <source>
        <dbReference type="ARBA" id="ARBA00023242"/>
    </source>
</evidence>
<dbReference type="AlphaFoldDB" id="A0A9J2PDV4"/>
<proteinExistence type="inferred from homology"/>
<dbReference type="GO" id="GO:0000993">
    <property type="term" value="F:RNA polymerase II complex binding"/>
    <property type="evidence" value="ECO:0007669"/>
    <property type="project" value="TreeGrafter"/>
</dbReference>
<feature type="compositionally biased region" description="Basic and acidic residues" evidence="5">
    <location>
        <begin position="459"/>
        <end position="470"/>
    </location>
</feature>
<dbReference type="Pfam" id="PF03985">
    <property type="entry name" value="Paf1"/>
    <property type="match status" value="1"/>
</dbReference>
<evidence type="ECO:0000256" key="3">
    <source>
        <dbReference type="ARBA" id="ARBA00020462"/>
    </source>
</evidence>
<reference evidence="7" key="1">
    <citation type="submission" date="2023-03" db="UniProtKB">
        <authorList>
            <consortium name="WormBaseParasite"/>
        </authorList>
    </citation>
    <scope>IDENTIFICATION</scope>
</reference>
<organism evidence="6 7">
    <name type="scientific">Ascaris lumbricoides</name>
    <name type="common">Giant roundworm</name>
    <dbReference type="NCBI Taxonomy" id="6252"/>
    <lineage>
        <taxon>Eukaryota</taxon>
        <taxon>Metazoa</taxon>
        <taxon>Ecdysozoa</taxon>
        <taxon>Nematoda</taxon>
        <taxon>Chromadorea</taxon>
        <taxon>Rhabditida</taxon>
        <taxon>Spirurina</taxon>
        <taxon>Ascaridomorpha</taxon>
        <taxon>Ascaridoidea</taxon>
        <taxon>Ascarididae</taxon>
        <taxon>Ascaris</taxon>
    </lineage>
</organism>
<evidence type="ECO:0000256" key="5">
    <source>
        <dbReference type="SAM" id="MobiDB-lite"/>
    </source>
</evidence>
<protein>
    <recommendedName>
        <fullName evidence="3">RNA polymerase II-associated factor 1 homolog</fullName>
    </recommendedName>
</protein>
<dbReference type="GO" id="GO:0006368">
    <property type="term" value="P:transcription elongation by RNA polymerase II"/>
    <property type="evidence" value="ECO:0007669"/>
    <property type="project" value="InterPro"/>
</dbReference>
<comment type="similarity">
    <text evidence="2">Belongs to the PAF1 family.</text>
</comment>
<feature type="compositionally biased region" description="Basic residues" evidence="5">
    <location>
        <begin position="345"/>
        <end position="354"/>
    </location>
</feature>
<sequence length="470" mass="54124">MPASVNDVPTSSTNSVPRKHSSGQDRGEHAPNVKSDFLCRVKYSNTLPDIPFEAKFLACPFTSLSRFIDYKQTSLEKNFKFELLAESDLGVKIDLINPETYFVDPDAPKKQQLNAIDAELLEDEQANPQNSRRSLQHSKMVPWMRKTEYISSEFTRFGVSNERQETKIGYSTKKKFQNEVLYRDRASQIAAINKTFDEAAKPVTRHPMKKGVTAVEELYLLPDFENWKHPFALVVFDSDPVPQSEKANPGTLMSQALIRGMMDEEGEQFVTYFLPTKETLDKRMTDTENGKQFDPDYTYEYYSVRDYNWFVRNKSTKGYEQDNFLFSFRDSGVYYNELETRVSLTRRKAKRSRQQTKLMVRNRDYDENELATQEDREHHLLRPYDEKDDEDDEDDEASEKDSSGDDEKEDGEKDEAPSSDSDDSANDEKKSEEGSSENEERAKESDSDGDGSGEDEEKNSEKSEDSSTSD</sequence>
<feature type="region of interest" description="Disordered" evidence="5">
    <location>
        <begin position="1"/>
        <end position="30"/>
    </location>
</feature>
<evidence type="ECO:0000256" key="2">
    <source>
        <dbReference type="ARBA" id="ARBA00007560"/>
    </source>
</evidence>
<evidence type="ECO:0000313" key="6">
    <source>
        <dbReference type="Proteomes" id="UP000036681"/>
    </source>
</evidence>
<evidence type="ECO:0000256" key="1">
    <source>
        <dbReference type="ARBA" id="ARBA00004123"/>
    </source>
</evidence>
<feature type="compositionally biased region" description="Acidic residues" evidence="5">
    <location>
        <begin position="386"/>
        <end position="398"/>
    </location>
</feature>
<keyword evidence="6" id="KW-1185">Reference proteome</keyword>
<comment type="subcellular location">
    <subcellularLocation>
        <location evidence="1">Nucleus</location>
    </subcellularLocation>
</comment>